<dbReference type="EMBL" id="JH651384">
    <property type="protein sequence ID" value="EIJ35951.1"/>
    <property type="molecule type" value="Genomic_DNA"/>
</dbReference>
<evidence type="ECO:0000313" key="1">
    <source>
        <dbReference type="EMBL" id="EIJ35951.1"/>
    </source>
</evidence>
<evidence type="ECO:0008006" key="3">
    <source>
        <dbReference type="Google" id="ProtNLM"/>
    </source>
</evidence>
<reference evidence="2" key="1">
    <citation type="journal article" date="2011" name="Stand. Genomic Sci.">
        <title>Genome sequence of the filamentous, gliding Thiothrix nivea neotype strain (JP2(T)).</title>
        <authorList>
            <person name="Lapidus A."/>
            <person name="Nolan M."/>
            <person name="Lucas S."/>
            <person name="Glavina Del Rio T."/>
            <person name="Tice H."/>
            <person name="Cheng J.F."/>
            <person name="Tapia R."/>
            <person name="Han C."/>
            <person name="Goodwin L."/>
            <person name="Pitluck S."/>
            <person name="Liolios K."/>
            <person name="Pagani I."/>
            <person name="Ivanova N."/>
            <person name="Huntemann M."/>
            <person name="Mavromatis K."/>
            <person name="Mikhailova N."/>
            <person name="Pati A."/>
            <person name="Chen A."/>
            <person name="Palaniappan K."/>
            <person name="Land M."/>
            <person name="Brambilla E.M."/>
            <person name="Rohde M."/>
            <person name="Abt B."/>
            <person name="Verbarg S."/>
            <person name="Goker M."/>
            <person name="Bristow J."/>
            <person name="Eisen J.A."/>
            <person name="Markowitz V."/>
            <person name="Hugenholtz P."/>
            <person name="Kyrpides N.C."/>
            <person name="Klenk H.P."/>
            <person name="Woyke T."/>
        </authorList>
    </citation>
    <scope>NUCLEOTIDE SEQUENCE [LARGE SCALE GENOMIC DNA]</scope>
    <source>
        <strain evidence="2">ATCC 35100 / DSM 5205 / JP2</strain>
    </source>
</reference>
<dbReference type="InterPro" id="IPR021799">
    <property type="entry name" value="PIN-like_prokaryotic"/>
</dbReference>
<dbReference type="PANTHER" id="PTHR39550">
    <property type="entry name" value="SLL0658 PROTEIN"/>
    <property type="match status" value="1"/>
</dbReference>
<dbReference type="Pfam" id="PF11848">
    <property type="entry name" value="DUF3368"/>
    <property type="match status" value="1"/>
</dbReference>
<sequence length="157" mass="17362">MLVIADSSALVALAVCDGLHWLDARFDEIRVPVAVFTECTVVGKPKAEVLRRYLQDKIVPVDFCETLITPSGLGDGELEAMSLYQHLHADYLLIDDRRARKVAIFNKLNTIDSIGMLIWAKDEGHIPAIHPGLEAIRQAGIFLSDAVWQEALLLVGE</sequence>
<keyword evidence="2" id="KW-1185">Reference proteome</keyword>
<evidence type="ECO:0000313" key="2">
    <source>
        <dbReference type="Proteomes" id="UP000005317"/>
    </source>
</evidence>
<dbReference type="OrthoDB" id="9796404at2"/>
<dbReference type="Proteomes" id="UP000005317">
    <property type="component" value="Unassembled WGS sequence"/>
</dbReference>
<gene>
    <name evidence="1" type="ORF">Thini_3439</name>
</gene>
<dbReference type="RefSeq" id="WP_002709845.1">
    <property type="nucleotide sequence ID" value="NZ_JH651384.1"/>
</dbReference>
<organism evidence="1 2">
    <name type="scientific">Thiothrix nivea (strain ATCC 35100 / DSM 5205 / JP2)</name>
    <dbReference type="NCBI Taxonomy" id="870187"/>
    <lineage>
        <taxon>Bacteria</taxon>
        <taxon>Pseudomonadati</taxon>
        <taxon>Pseudomonadota</taxon>
        <taxon>Gammaproteobacteria</taxon>
        <taxon>Thiotrichales</taxon>
        <taxon>Thiotrichaceae</taxon>
        <taxon>Thiothrix</taxon>
    </lineage>
</organism>
<dbReference type="PANTHER" id="PTHR39550:SF1">
    <property type="entry name" value="SLL0658 PROTEIN"/>
    <property type="match status" value="1"/>
</dbReference>
<proteinExistence type="predicted"/>
<protein>
    <recommendedName>
        <fullName evidence="3">Nucleic acid-binding protein</fullName>
    </recommendedName>
</protein>
<dbReference type="AlphaFoldDB" id="A0A656HG01"/>
<accession>A0A656HG01</accession>
<name>A0A656HG01_THINJ</name>